<keyword evidence="3" id="KW-1185">Reference proteome</keyword>
<evidence type="ECO:0000313" key="3">
    <source>
        <dbReference type="Proteomes" id="UP000664859"/>
    </source>
</evidence>
<evidence type="ECO:0000313" key="2">
    <source>
        <dbReference type="EMBL" id="KAG5192639.1"/>
    </source>
</evidence>
<name>A0A836CP92_9STRA</name>
<dbReference type="OrthoDB" id="104224at2759"/>
<comment type="caution">
    <text evidence="2">The sequence shown here is derived from an EMBL/GenBank/DDBJ whole genome shotgun (WGS) entry which is preliminary data.</text>
</comment>
<protein>
    <submittedName>
        <fullName evidence="2">Uncharacterized protein</fullName>
    </submittedName>
</protein>
<sequence length="437" mass="49515">MQALLVFALLVVFALDWAHGFHGLLLGPNGLGHKCAARRTANHPQDSAVLLAASASYGSPNPPEALNELQQIKAWIAAAEARRIEVEDVLQDRKDDPFGITDKNELRKERLTLMEHVVKLRDSEHRLANAARAQQTDADLQAFWRALPSATWMHDNRMLVLQDGTFFLGDYALGNRLIMRDFWYKATEEAITQHFDNDGLAIAVIGNTGIGKSVFGYLLLYIWACLGKKVAVRKHGWRGEAPYLFCAEGVFEMSPERFRRQDSHDPDIMYLVDGLNPAEPPYGLPTKARMVLLTSNQHARYKGQVHQVTIHSPYNTPKVRETYCFVNMLNADRRWGGNARYILQKDQYDVSNLDQEIASAAIVDTLKTWLHHGADSDGASSNILHFQAQQDLRKVSVIFASPYVELKIRRRAVEQRHRKLLELLNHLDADFTGLERL</sequence>
<dbReference type="AlphaFoldDB" id="A0A836CP92"/>
<organism evidence="2 3">
    <name type="scientific">Tribonema minus</name>
    <dbReference type="NCBI Taxonomy" id="303371"/>
    <lineage>
        <taxon>Eukaryota</taxon>
        <taxon>Sar</taxon>
        <taxon>Stramenopiles</taxon>
        <taxon>Ochrophyta</taxon>
        <taxon>PX clade</taxon>
        <taxon>Xanthophyceae</taxon>
        <taxon>Tribonematales</taxon>
        <taxon>Tribonemataceae</taxon>
        <taxon>Tribonema</taxon>
    </lineage>
</organism>
<dbReference type="InterPro" id="IPR052980">
    <property type="entry name" value="Crinkler_effector"/>
</dbReference>
<feature type="chain" id="PRO_5032385620" evidence="1">
    <location>
        <begin position="21"/>
        <end position="437"/>
    </location>
</feature>
<keyword evidence="1" id="KW-0732">Signal</keyword>
<evidence type="ECO:0000256" key="1">
    <source>
        <dbReference type="SAM" id="SignalP"/>
    </source>
</evidence>
<accession>A0A836CP92</accession>
<reference evidence="2" key="1">
    <citation type="submission" date="2021-02" db="EMBL/GenBank/DDBJ databases">
        <title>First Annotated Genome of the Yellow-green Alga Tribonema minus.</title>
        <authorList>
            <person name="Mahan K.M."/>
        </authorList>
    </citation>
    <scope>NUCLEOTIDE SEQUENCE</scope>
    <source>
        <strain evidence="2">UTEX B ZZ1240</strain>
    </source>
</reference>
<dbReference type="PANTHER" id="PTHR33129:SF1">
    <property type="entry name" value="ATP-BINDING PROTEIN"/>
    <property type="match status" value="1"/>
</dbReference>
<dbReference type="Proteomes" id="UP000664859">
    <property type="component" value="Unassembled WGS sequence"/>
</dbReference>
<feature type="signal peptide" evidence="1">
    <location>
        <begin position="1"/>
        <end position="20"/>
    </location>
</feature>
<gene>
    <name evidence="2" type="ORF">JKP88DRAFT_292661</name>
</gene>
<dbReference type="PANTHER" id="PTHR33129">
    <property type="entry name" value="PROTEIN KINASE DOMAIN-CONTAINING PROTEIN-RELATED"/>
    <property type="match status" value="1"/>
</dbReference>
<dbReference type="EMBL" id="JAFCMP010000003">
    <property type="protein sequence ID" value="KAG5192639.1"/>
    <property type="molecule type" value="Genomic_DNA"/>
</dbReference>
<proteinExistence type="predicted"/>